<dbReference type="PANTHER" id="PTHR43383:SF2">
    <property type="entry name" value="AMIDOHYDROLASE 2 FAMILY PROTEIN"/>
    <property type="match status" value="1"/>
</dbReference>
<feature type="region of interest" description="Disordered" evidence="1">
    <location>
        <begin position="1"/>
        <end position="25"/>
    </location>
</feature>
<feature type="domain" description="Reverse transcriptase Ty1/copia-type" evidence="2">
    <location>
        <begin position="216"/>
        <end position="427"/>
    </location>
</feature>
<reference evidence="4" key="1">
    <citation type="submission" date="2020-06" db="EMBL/GenBank/DDBJ databases">
        <authorList>
            <person name="Li T."/>
            <person name="Hu X."/>
            <person name="Zhang T."/>
            <person name="Song X."/>
            <person name="Zhang H."/>
            <person name="Dai N."/>
            <person name="Sheng W."/>
            <person name="Hou X."/>
            <person name="Wei L."/>
        </authorList>
    </citation>
    <scope>NUCLEOTIDE SEQUENCE</scope>
    <source>
        <strain evidence="4">KEN1</strain>
        <tissue evidence="4">Leaf</tissue>
    </source>
</reference>
<evidence type="ECO:0000313" key="4">
    <source>
        <dbReference type="EMBL" id="KAL0412157.1"/>
    </source>
</evidence>
<accession>A0AAW2U636</accession>
<evidence type="ECO:0000259" key="2">
    <source>
        <dbReference type="Pfam" id="PF07727"/>
    </source>
</evidence>
<comment type="caution">
    <text evidence="4">The sequence shown here is derived from an EMBL/GenBank/DDBJ whole genome shotgun (WGS) entry which is preliminary data.</text>
</comment>
<feature type="domain" description="Retroviral polymerase SH3-like" evidence="3">
    <location>
        <begin position="104"/>
        <end position="139"/>
    </location>
</feature>
<dbReference type="EMBL" id="JACGWN010000013">
    <property type="protein sequence ID" value="KAL0412157.1"/>
    <property type="molecule type" value="Genomic_DNA"/>
</dbReference>
<reference evidence="4" key="2">
    <citation type="journal article" date="2024" name="Plant">
        <title>Genomic evolution and insights into agronomic trait innovations of Sesamum species.</title>
        <authorList>
            <person name="Miao H."/>
            <person name="Wang L."/>
            <person name="Qu L."/>
            <person name="Liu H."/>
            <person name="Sun Y."/>
            <person name="Le M."/>
            <person name="Wang Q."/>
            <person name="Wei S."/>
            <person name="Zheng Y."/>
            <person name="Lin W."/>
            <person name="Duan Y."/>
            <person name="Cao H."/>
            <person name="Xiong S."/>
            <person name="Wang X."/>
            <person name="Wei L."/>
            <person name="Li C."/>
            <person name="Ma Q."/>
            <person name="Ju M."/>
            <person name="Zhao R."/>
            <person name="Li G."/>
            <person name="Mu C."/>
            <person name="Tian Q."/>
            <person name="Mei H."/>
            <person name="Zhang T."/>
            <person name="Gao T."/>
            <person name="Zhang H."/>
        </authorList>
    </citation>
    <scope>NUCLEOTIDE SEQUENCE</scope>
    <source>
        <strain evidence="4">KEN1</strain>
    </source>
</reference>
<evidence type="ECO:0000256" key="1">
    <source>
        <dbReference type="SAM" id="MobiDB-lite"/>
    </source>
</evidence>
<dbReference type="Pfam" id="PF25597">
    <property type="entry name" value="SH3_retrovirus"/>
    <property type="match status" value="1"/>
</dbReference>
<protein>
    <submittedName>
        <fullName evidence="4">Retrovirus-related Pol polyprotein from transposon RE1</fullName>
    </submittedName>
</protein>
<proteinExistence type="predicted"/>
<dbReference type="InterPro" id="IPR013103">
    <property type="entry name" value="RVT_2"/>
</dbReference>
<dbReference type="SUPFAM" id="SSF56672">
    <property type="entry name" value="DNA/RNA polymerases"/>
    <property type="match status" value="1"/>
</dbReference>
<dbReference type="InterPro" id="IPR057670">
    <property type="entry name" value="SH3_retrovirus"/>
</dbReference>
<gene>
    <name evidence="4" type="ORF">Slati_3805400</name>
</gene>
<dbReference type="AlphaFoldDB" id="A0AAW2U636"/>
<dbReference type="PANTHER" id="PTHR43383">
    <property type="entry name" value="NODULIN 6"/>
    <property type="match status" value="1"/>
</dbReference>
<dbReference type="InterPro" id="IPR043502">
    <property type="entry name" value="DNA/RNA_pol_sf"/>
</dbReference>
<evidence type="ECO:0000259" key="3">
    <source>
        <dbReference type="Pfam" id="PF25597"/>
    </source>
</evidence>
<name>A0AAW2U636_9LAMI</name>
<feature type="compositionally biased region" description="Basic and acidic residues" evidence="1">
    <location>
        <begin position="10"/>
        <end position="25"/>
    </location>
</feature>
<dbReference type="Pfam" id="PF07727">
    <property type="entry name" value="RVT_2"/>
    <property type="match status" value="1"/>
</dbReference>
<organism evidence="4">
    <name type="scientific">Sesamum latifolium</name>
    <dbReference type="NCBI Taxonomy" id="2727402"/>
    <lineage>
        <taxon>Eukaryota</taxon>
        <taxon>Viridiplantae</taxon>
        <taxon>Streptophyta</taxon>
        <taxon>Embryophyta</taxon>
        <taxon>Tracheophyta</taxon>
        <taxon>Spermatophyta</taxon>
        <taxon>Magnoliopsida</taxon>
        <taxon>eudicotyledons</taxon>
        <taxon>Gunneridae</taxon>
        <taxon>Pentapetalae</taxon>
        <taxon>asterids</taxon>
        <taxon>lamiids</taxon>
        <taxon>Lamiales</taxon>
        <taxon>Pedaliaceae</taxon>
        <taxon>Sesamum</taxon>
    </lineage>
</organism>
<sequence length="433" mass="49128">MEGVAPDTFNRTRTDKFDDFSDSSKQHVDTVGNVQLSDKIPLTSVLHVPSLKFNLISDHMTSQTVAVGRLPEKLDILHESSFKTDTISDSLKPLQEQGLTVRTLDPHKRKFDCRAIKAVFLGYALGQKGYRLFEPSNNQEIAEGSSNNNSVELLVIQPETELSCEPVLRRSSRATSKPAWMQDFYCTYEPRSYKQSCQSQEWRQAMETKLDALHKNNTWDVTPLPKDKRAIGYRWIYKLKLKADGSVNKYKARLVVKGYNQIEGISYIDSFSPVAKAVTVRILLAVAASKNWLLHHVDVNNAFLHGFLEEDIYMEPPEGYQVLEGNVCKLKRSLYGLKQASRQWNVEFTSKVEAFGFLQSKHHHCFFTKSSVTGFVLLLICVDDILIAGDSTAAIHEVKTYLNDMFTIKDLGVAKYYLGLEITWSNEGVCYTN</sequence>